<dbReference type="KEGG" id="mrr:Moror_10845"/>
<proteinExistence type="predicted"/>
<evidence type="ECO:0000313" key="1">
    <source>
        <dbReference type="EMBL" id="ESK87970.1"/>
    </source>
</evidence>
<dbReference type="HOGENOM" id="CLU_2758362_0_0_1"/>
<organism evidence="1 2">
    <name type="scientific">Moniliophthora roreri (strain MCA 2997)</name>
    <name type="common">Cocoa frosty pod rot fungus</name>
    <name type="synonym">Crinipellis roreri</name>
    <dbReference type="NCBI Taxonomy" id="1381753"/>
    <lineage>
        <taxon>Eukaryota</taxon>
        <taxon>Fungi</taxon>
        <taxon>Dikarya</taxon>
        <taxon>Basidiomycota</taxon>
        <taxon>Agaricomycotina</taxon>
        <taxon>Agaricomycetes</taxon>
        <taxon>Agaricomycetidae</taxon>
        <taxon>Agaricales</taxon>
        <taxon>Marasmiineae</taxon>
        <taxon>Marasmiaceae</taxon>
        <taxon>Moniliophthora</taxon>
    </lineage>
</organism>
<protein>
    <submittedName>
        <fullName evidence="1">Uncharacterized protein</fullName>
    </submittedName>
</protein>
<dbReference type="EMBL" id="AWSO01000717">
    <property type="protein sequence ID" value="ESK87970.1"/>
    <property type="molecule type" value="Genomic_DNA"/>
</dbReference>
<name>V2X666_MONRO</name>
<comment type="caution">
    <text evidence="1">The sequence shown here is derived from an EMBL/GenBank/DDBJ whole genome shotgun (WGS) entry which is preliminary data.</text>
</comment>
<accession>V2X666</accession>
<evidence type="ECO:0000313" key="2">
    <source>
        <dbReference type="Proteomes" id="UP000017559"/>
    </source>
</evidence>
<sequence length="70" mass="8035">MTVNEAGNGDLDFPQTKMLNIDTYEEDSENESSKILGMFHYNHIFKAKENDTAKERKQIGEVDLTLQELV</sequence>
<keyword evidence="2" id="KW-1185">Reference proteome</keyword>
<reference evidence="1 2" key="1">
    <citation type="journal article" date="2014" name="BMC Genomics">
        <title>Genome and secretome analysis of the hemibiotrophic fungal pathogen, Moniliophthora roreri, which causes frosty pod rot disease of cacao: mechanisms of the biotrophic and necrotrophic phases.</title>
        <authorList>
            <person name="Meinhardt L.W."/>
            <person name="Costa G.G.L."/>
            <person name="Thomazella D.P.T."/>
            <person name="Teixeira P.J.P.L."/>
            <person name="Carazzolle M.F."/>
            <person name="Schuster S.C."/>
            <person name="Carlson J.E."/>
            <person name="Guiltinan M.J."/>
            <person name="Mieczkowski P."/>
            <person name="Farmer A."/>
            <person name="Ramaraj T."/>
            <person name="Crozier J."/>
            <person name="Davis R.E."/>
            <person name="Shao J."/>
            <person name="Melnick R.L."/>
            <person name="Pereira G.A.G."/>
            <person name="Bailey B.A."/>
        </authorList>
    </citation>
    <scope>NUCLEOTIDE SEQUENCE [LARGE SCALE GENOMIC DNA]</scope>
    <source>
        <strain evidence="1 2">MCA 2997</strain>
    </source>
</reference>
<dbReference type="Proteomes" id="UP000017559">
    <property type="component" value="Unassembled WGS sequence"/>
</dbReference>
<dbReference type="AlphaFoldDB" id="V2X666"/>
<gene>
    <name evidence="1" type="ORF">Moror_10845</name>
</gene>